<dbReference type="InterPro" id="IPR020119">
    <property type="entry name" value="PsdUridine_synth_TruD_CS"/>
</dbReference>
<comment type="caution">
    <text evidence="6">The sequence shown here is derived from an EMBL/GenBank/DDBJ whole genome shotgun (WGS) entry which is preliminary data.</text>
</comment>
<comment type="function">
    <text evidence="4">Responsible for synthesis of pseudouridine from uracil-13 in transfer RNAs.</text>
</comment>
<keyword evidence="3 4" id="KW-0413">Isomerase</keyword>
<dbReference type="Gene3D" id="3.30.2340.10">
    <property type="entry name" value="TruD, insertion domain"/>
    <property type="match status" value="1"/>
</dbReference>
<comment type="catalytic activity">
    <reaction evidence="4">
        <text>uridine(13) in tRNA = pseudouridine(13) in tRNA</text>
        <dbReference type="Rhea" id="RHEA:42540"/>
        <dbReference type="Rhea" id="RHEA-COMP:10105"/>
        <dbReference type="Rhea" id="RHEA-COMP:10106"/>
        <dbReference type="ChEBI" id="CHEBI:65314"/>
        <dbReference type="ChEBI" id="CHEBI:65315"/>
        <dbReference type="EC" id="5.4.99.27"/>
    </reaction>
</comment>
<dbReference type="EC" id="5.4.99.27" evidence="4"/>
<comment type="similarity">
    <text evidence="1 4">Belongs to the pseudouridine synthase TruD family.</text>
</comment>
<dbReference type="PROSITE" id="PS01268">
    <property type="entry name" value="UPF0024"/>
    <property type="match status" value="1"/>
</dbReference>
<evidence type="ECO:0000256" key="1">
    <source>
        <dbReference type="ARBA" id="ARBA00007953"/>
    </source>
</evidence>
<feature type="active site" description="Nucleophile" evidence="4">
    <location>
        <position position="85"/>
    </location>
</feature>
<dbReference type="InterPro" id="IPR043165">
    <property type="entry name" value="TruD_insert_sf"/>
</dbReference>
<dbReference type="InterPro" id="IPR020103">
    <property type="entry name" value="PsdUridine_synth_cat_dom_sf"/>
</dbReference>
<dbReference type="PANTHER" id="PTHR47811:SF1">
    <property type="entry name" value="TRNA PSEUDOURIDINE SYNTHASE D"/>
    <property type="match status" value="1"/>
</dbReference>
<dbReference type="InterPro" id="IPR001656">
    <property type="entry name" value="PsdUridine_synth_TruD"/>
</dbReference>
<evidence type="ECO:0000256" key="3">
    <source>
        <dbReference type="ARBA" id="ARBA00023235"/>
    </source>
</evidence>
<gene>
    <name evidence="4 6" type="primary">truD</name>
    <name evidence="6" type="ORF">NSPZN2_10764</name>
</gene>
<dbReference type="PANTHER" id="PTHR47811">
    <property type="entry name" value="TRNA PSEUDOURIDINE SYNTHASE D"/>
    <property type="match status" value="1"/>
</dbReference>
<dbReference type="GO" id="GO:0160150">
    <property type="term" value="F:tRNA pseudouridine(13) synthase activity"/>
    <property type="evidence" value="ECO:0007669"/>
    <property type="project" value="UniProtKB-EC"/>
</dbReference>
<dbReference type="InterPro" id="IPR042214">
    <property type="entry name" value="TruD_catalytic"/>
</dbReference>
<dbReference type="InterPro" id="IPR050170">
    <property type="entry name" value="TruD_pseudoU_synthase"/>
</dbReference>
<proteinExistence type="inferred from homology"/>
<reference evidence="6 7" key="1">
    <citation type="submission" date="2021-02" db="EMBL/GenBank/DDBJ databases">
        <authorList>
            <person name="Han P."/>
        </authorList>
    </citation>
    <scope>NUCLEOTIDE SEQUENCE [LARGE SCALE GENOMIC DNA]</scope>
    <source>
        <strain evidence="6">Candidatus Nitrospira sp. ZN2</strain>
    </source>
</reference>
<dbReference type="RefSeq" id="WP_213040610.1">
    <property type="nucleotide sequence ID" value="NZ_CAJNBJ010000001.1"/>
</dbReference>
<dbReference type="SUPFAM" id="SSF55120">
    <property type="entry name" value="Pseudouridine synthase"/>
    <property type="match status" value="1"/>
</dbReference>
<feature type="domain" description="TRUD" evidence="5">
    <location>
        <begin position="162"/>
        <end position="312"/>
    </location>
</feature>
<dbReference type="Pfam" id="PF01142">
    <property type="entry name" value="TruD"/>
    <property type="match status" value="2"/>
</dbReference>
<evidence type="ECO:0000256" key="2">
    <source>
        <dbReference type="ARBA" id="ARBA00022694"/>
    </source>
</evidence>
<organism evidence="6 7">
    <name type="scientific">Nitrospira defluvii</name>
    <dbReference type="NCBI Taxonomy" id="330214"/>
    <lineage>
        <taxon>Bacteria</taxon>
        <taxon>Pseudomonadati</taxon>
        <taxon>Nitrospirota</taxon>
        <taxon>Nitrospiria</taxon>
        <taxon>Nitrospirales</taxon>
        <taxon>Nitrospiraceae</taxon>
        <taxon>Nitrospira</taxon>
    </lineage>
</organism>
<keyword evidence="7" id="KW-1185">Reference proteome</keyword>
<evidence type="ECO:0000313" key="6">
    <source>
        <dbReference type="EMBL" id="CAE6701627.1"/>
    </source>
</evidence>
<evidence type="ECO:0000259" key="5">
    <source>
        <dbReference type="PROSITE" id="PS50984"/>
    </source>
</evidence>
<dbReference type="EMBL" id="CAJNBJ010000001">
    <property type="protein sequence ID" value="CAE6701627.1"/>
    <property type="molecule type" value="Genomic_DNA"/>
</dbReference>
<evidence type="ECO:0000256" key="4">
    <source>
        <dbReference type="HAMAP-Rule" id="MF_01082"/>
    </source>
</evidence>
<evidence type="ECO:0000313" key="7">
    <source>
        <dbReference type="Proteomes" id="UP000675880"/>
    </source>
</evidence>
<keyword evidence="2 4" id="KW-0819">tRNA processing</keyword>
<dbReference type="PROSITE" id="PS50984">
    <property type="entry name" value="TRUD"/>
    <property type="match status" value="1"/>
</dbReference>
<dbReference type="Proteomes" id="UP000675880">
    <property type="component" value="Unassembled WGS sequence"/>
</dbReference>
<dbReference type="Gene3D" id="3.30.2350.20">
    <property type="entry name" value="TruD, catalytic domain"/>
    <property type="match status" value="1"/>
</dbReference>
<dbReference type="HAMAP" id="MF_01082">
    <property type="entry name" value="TruD"/>
    <property type="match status" value="1"/>
</dbReference>
<accession>A0ABM8QK60</accession>
<dbReference type="InterPro" id="IPR011760">
    <property type="entry name" value="PsdUridine_synth_TruD_insert"/>
</dbReference>
<sequence>MPISSWLDHTLPYLTKSVPALGGRIRSTPEDFCVEERPLYLPCGQGEHLYIRIKKRGLSTPDLLSRLSSHLHVKAQSIGVAGLKDAQAVTTQMLSLQGVTAETVAAVPTDDRLLTLEVLGRHRNRLRKGHHAGNHFRLVVRDVREGSEALLQQLFDELLRRGVPNYFGPQRQGRLGTNFQLGAELLQDPARRNKMPRSKRIWFMNSYQSYVFNQIAAKRIESIDRVWLGDWAMKTDNGACFPVEQPEVEQPRADRFEISPTGPLFGSRAPWATGVPGEIERAVIADLGTTPELLSKAGAECGFRGERRALRVRLNDLVWSLDGSVLTLSFWLPPGSYATSVLREVVKQEV</sequence>
<name>A0ABM8QK60_9BACT</name>
<protein>
    <recommendedName>
        <fullName evidence="4">tRNA pseudouridine synthase D</fullName>
        <ecNumber evidence="4">5.4.99.27</ecNumber>
    </recommendedName>
    <alternativeName>
        <fullName evidence="4">tRNA pseudouridine(13) synthase</fullName>
    </alternativeName>
    <alternativeName>
        <fullName evidence="4">tRNA pseudouridylate synthase D</fullName>
    </alternativeName>
    <alternativeName>
        <fullName evidence="4">tRNA-uridine isomerase D</fullName>
    </alternativeName>
</protein>